<keyword evidence="5" id="KW-0472">Membrane</keyword>
<evidence type="ECO:0000259" key="8">
    <source>
        <dbReference type="Pfam" id="PF02608"/>
    </source>
</evidence>
<evidence type="ECO:0000256" key="3">
    <source>
        <dbReference type="ARBA" id="ARBA00022475"/>
    </source>
</evidence>
<accession>A0ABW1IJR0</accession>
<feature type="chain" id="PRO_5045653682" evidence="7">
    <location>
        <begin position="22"/>
        <end position="363"/>
    </location>
</feature>
<organism evidence="9 10">
    <name type="scientific">Marinicrinis lubricantis</name>
    <dbReference type="NCBI Taxonomy" id="2086470"/>
    <lineage>
        <taxon>Bacteria</taxon>
        <taxon>Bacillati</taxon>
        <taxon>Bacillota</taxon>
        <taxon>Bacilli</taxon>
        <taxon>Bacillales</taxon>
        <taxon>Paenibacillaceae</taxon>
    </lineage>
</organism>
<name>A0ABW1IJR0_9BACL</name>
<keyword evidence="3" id="KW-1003">Cell membrane</keyword>
<evidence type="ECO:0000256" key="1">
    <source>
        <dbReference type="ARBA" id="ARBA00004193"/>
    </source>
</evidence>
<dbReference type="PANTHER" id="PTHR34296">
    <property type="entry name" value="TRANSCRIPTIONAL ACTIVATOR PROTEIN MED"/>
    <property type="match status" value="1"/>
</dbReference>
<dbReference type="EMBL" id="JBHSQV010000010">
    <property type="protein sequence ID" value="MFC5985270.1"/>
    <property type="molecule type" value="Genomic_DNA"/>
</dbReference>
<evidence type="ECO:0000313" key="10">
    <source>
        <dbReference type="Proteomes" id="UP001596250"/>
    </source>
</evidence>
<evidence type="ECO:0000256" key="5">
    <source>
        <dbReference type="ARBA" id="ARBA00023136"/>
    </source>
</evidence>
<dbReference type="SUPFAM" id="SSF53822">
    <property type="entry name" value="Periplasmic binding protein-like I"/>
    <property type="match status" value="1"/>
</dbReference>
<dbReference type="PANTHER" id="PTHR34296:SF2">
    <property type="entry name" value="ABC TRANSPORTER GUANOSINE-BINDING PROTEIN NUPN"/>
    <property type="match status" value="1"/>
</dbReference>
<keyword evidence="10" id="KW-1185">Reference proteome</keyword>
<reference evidence="10" key="1">
    <citation type="journal article" date="2019" name="Int. J. Syst. Evol. Microbiol.">
        <title>The Global Catalogue of Microorganisms (GCM) 10K type strain sequencing project: providing services to taxonomists for standard genome sequencing and annotation.</title>
        <authorList>
            <consortium name="The Broad Institute Genomics Platform"/>
            <consortium name="The Broad Institute Genome Sequencing Center for Infectious Disease"/>
            <person name="Wu L."/>
            <person name="Ma J."/>
        </authorList>
    </citation>
    <scope>NUCLEOTIDE SEQUENCE [LARGE SCALE GENOMIC DNA]</scope>
    <source>
        <strain evidence="10">CCM 8749</strain>
    </source>
</reference>
<dbReference type="InterPro" id="IPR050957">
    <property type="entry name" value="BMP_lipoprotein"/>
</dbReference>
<feature type="domain" description="ABC transporter substrate-binding protein PnrA-like" evidence="8">
    <location>
        <begin position="53"/>
        <end position="359"/>
    </location>
</feature>
<protein>
    <submittedName>
        <fullName evidence="9">BMP family protein</fullName>
    </submittedName>
</protein>
<dbReference type="Pfam" id="PF02608">
    <property type="entry name" value="Bmp"/>
    <property type="match status" value="1"/>
</dbReference>
<dbReference type="InterPro" id="IPR003760">
    <property type="entry name" value="PnrA-like"/>
</dbReference>
<evidence type="ECO:0000256" key="4">
    <source>
        <dbReference type="ARBA" id="ARBA00022729"/>
    </source>
</evidence>
<keyword evidence="4 7" id="KW-0732">Signal</keyword>
<evidence type="ECO:0000313" key="9">
    <source>
        <dbReference type="EMBL" id="MFC5985270.1"/>
    </source>
</evidence>
<dbReference type="RefSeq" id="WP_379891937.1">
    <property type="nucleotide sequence ID" value="NZ_CBCSCT010000003.1"/>
</dbReference>
<feature type="signal peptide" evidence="7">
    <location>
        <begin position="1"/>
        <end position="21"/>
    </location>
</feature>
<comment type="subcellular location">
    <subcellularLocation>
        <location evidence="1">Cell membrane</location>
        <topology evidence="1">Lipid-anchor</topology>
    </subcellularLocation>
</comment>
<dbReference type="PROSITE" id="PS51257">
    <property type="entry name" value="PROKAR_LIPOPROTEIN"/>
    <property type="match status" value="1"/>
</dbReference>
<evidence type="ECO:0000256" key="7">
    <source>
        <dbReference type="SAM" id="SignalP"/>
    </source>
</evidence>
<dbReference type="Gene3D" id="3.40.50.2300">
    <property type="match status" value="2"/>
</dbReference>
<sequence length="363" mass="38552">MKRKAKTMLAVCLVAVMALLAACGGNNSNNGGNTNANGSSGGSSSNNAAEKAIKVGYYVNATLGDKSFFDSVQRGLERAEIELGVEGKTIEGGSNQADWAAGIESMVASKEYDVILVGTSQTTEIVADLAQRYPDQQFIFFDDAISDLPNVYSMTYSQSEGSFLAGAFAALVTTSTELEASNPDKVIGFVGGMDIPVINDFRSGYEQGAKYVDPEIQVVSSFIGDFVDAPKAKELTLAQFNSQNVDVTYQVAAAAGLGVLEAGSEEGKYTIGVDSNQNYLYPGSVLTSMMKNLDTTVLRALSKYIDGTLPFGTVEVLGVQEGGVGLAKDEHFDQYVPQSIKDQMIEIEGKMLSGEIQVESILE</sequence>
<gene>
    <name evidence="9" type="ORF">ACFPXP_02125</name>
</gene>
<dbReference type="CDD" id="cd19964">
    <property type="entry name" value="PBP1_BMP-like"/>
    <property type="match status" value="1"/>
</dbReference>
<comment type="similarity">
    <text evidence="2">Belongs to the BMP lipoprotein family.</text>
</comment>
<proteinExistence type="inferred from homology"/>
<evidence type="ECO:0000256" key="2">
    <source>
        <dbReference type="ARBA" id="ARBA00008610"/>
    </source>
</evidence>
<keyword evidence="6" id="KW-0449">Lipoprotein</keyword>
<dbReference type="InterPro" id="IPR028082">
    <property type="entry name" value="Peripla_BP_I"/>
</dbReference>
<dbReference type="Proteomes" id="UP001596250">
    <property type="component" value="Unassembled WGS sequence"/>
</dbReference>
<comment type="caution">
    <text evidence="9">The sequence shown here is derived from an EMBL/GenBank/DDBJ whole genome shotgun (WGS) entry which is preliminary data.</text>
</comment>
<evidence type="ECO:0000256" key="6">
    <source>
        <dbReference type="ARBA" id="ARBA00023288"/>
    </source>
</evidence>